<gene>
    <name evidence="10" type="ORF">MC7420_2443</name>
</gene>
<feature type="transmembrane region" description="Helical" evidence="8">
    <location>
        <begin position="347"/>
        <end position="368"/>
    </location>
</feature>
<reference evidence="10 11" key="1">
    <citation type="submission" date="2008-07" db="EMBL/GenBank/DDBJ databases">
        <authorList>
            <person name="Tandeau de Marsac N."/>
            <person name="Ferriera S."/>
            <person name="Johnson J."/>
            <person name="Kravitz S."/>
            <person name="Beeson K."/>
            <person name="Sutton G."/>
            <person name="Rogers Y.-H."/>
            <person name="Friedman R."/>
            <person name="Frazier M."/>
            <person name="Venter J.C."/>
        </authorList>
    </citation>
    <scope>NUCLEOTIDE SEQUENCE [LARGE SCALE GENOMIC DNA]</scope>
    <source>
        <strain evidence="10 11">PCC 7420</strain>
    </source>
</reference>
<dbReference type="GO" id="GO:0009103">
    <property type="term" value="P:lipopolysaccharide biosynthetic process"/>
    <property type="evidence" value="ECO:0007669"/>
    <property type="project" value="UniProtKB-ARBA"/>
</dbReference>
<keyword evidence="5 8" id="KW-0812">Transmembrane</keyword>
<dbReference type="AlphaFoldDB" id="B4VZN2"/>
<dbReference type="RefSeq" id="WP_006104218.1">
    <property type="nucleotide sequence ID" value="NZ_DS989863.1"/>
</dbReference>
<dbReference type="InterPro" id="IPR038731">
    <property type="entry name" value="RgtA/B/C-like"/>
</dbReference>
<sequence>MENPQLLAKVNPPNWLKFLVISLIAIGIFFRFAHIGQKFYWGDECFTSLAISGHTLAEVQQEIFNHQTPIPVTTVEKYQHIDPERTVADTVNYLITSDPQHPPLYYATVRLWAQVFGDSPVVLRSLSALFSLLIFPSVYWLCLELFESPVVGWIAMALMAVSPLQVVFAQEARQYSLWMVTVLISSAALLRAIRRDNKLGWAVYALTLTLGLYTHLLTVLVVTAFGIYVVISQRRIQTILNYIMSAAAAFLLFTPWIIVFINNLETALQLTFGWTLKIIDNPWDRIAIFLMRATRTFFDINLASDSFWIETVTQESPFVYGIFTLTLASILIVFLSIIFAKIIPKNAGTFLVCMASFTGIFILAYDLIFGGIRSLLIRYQLPLCLSLEIAIAYGITFYVFAPKSHEKIVGGVIIAGLVIAGLVSDVTLFQAESWWTQIEGKYIMNIAQITNQSESPLLISNNSPLMVGTILALSHRLEPKVHLLSPLDNQLIKIPQDYRQIFLFYRKNSWFNQLEQDEDYDLTYAFDLPGPLGGLWRFEKLARS</sequence>
<dbReference type="EMBL" id="DS989863">
    <property type="protein sequence ID" value="EDX72535.1"/>
    <property type="molecule type" value="Genomic_DNA"/>
</dbReference>
<evidence type="ECO:0000256" key="6">
    <source>
        <dbReference type="ARBA" id="ARBA00022989"/>
    </source>
</evidence>
<dbReference type="PANTHER" id="PTHR33908">
    <property type="entry name" value="MANNOSYLTRANSFERASE YKCB-RELATED"/>
    <property type="match status" value="1"/>
</dbReference>
<feature type="transmembrane region" description="Helical" evidence="8">
    <location>
        <begin position="380"/>
        <end position="401"/>
    </location>
</feature>
<keyword evidence="2" id="KW-1003">Cell membrane</keyword>
<keyword evidence="6 8" id="KW-1133">Transmembrane helix</keyword>
<dbReference type="GO" id="GO:0016763">
    <property type="term" value="F:pentosyltransferase activity"/>
    <property type="evidence" value="ECO:0007669"/>
    <property type="project" value="TreeGrafter"/>
</dbReference>
<keyword evidence="11" id="KW-1185">Reference proteome</keyword>
<name>B4VZN2_9CYAN</name>
<feature type="transmembrane region" description="Helical" evidence="8">
    <location>
        <begin position="318"/>
        <end position="340"/>
    </location>
</feature>
<dbReference type="Pfam" id="PF13231">
    <property type="entry name" value="PMT_2"/>
    <property type="match status" value="1"/>
</dbReference>
<feature type="transmembrane region" description="Helical" evidence="8">
    <location>
        <begin position="408"/>
        <end position="429"/>
    </location>
</feature>
<accession>B4VZN2</accession>
<dbReference type="Proteomes" id="UP000003835">
    <property type="component" value="Unassembled WGS sequence"/>
</dbReference>
<dbReference type="EC" id="2.4.1.109" evidence="10"/>
<proteinExistence type="predicted"/>
<feature type="transmembrane region" description="Helical" evidence="8">
    <location>
        <begin position="199"/>
        <end position="230"/>
    </location>
</feature>
<dbReference type="OrthoDB" id="495800at2"/>
<feature type="transmembrane region" description="Helical" evidence="8">
    <location>
        <begin position="150"/>
        <end position="168"/>
    </location>
</feature>
<keyword evidence="7 8" id="KW-0472">Membrane</keyword>
<dbReference type="HOGENOM" id="CLU_037292_0_0_3"/>
<dbReference type="InterPro" id="IPR050297">
    <property type="entry name" value="LipidA_mod_glycosyltrf_83"/>
</dbReference>
<evidence type="ECO:0000313" key="10">
    <source>
        <dbReference type="EMBL" id="EDX72535.1"/>
    </source>
</evidence>
<evidence type="ECO:0000256" key="2">
    <source>
        <dbReference type="ARBA" id="ARBA00022475"/>
    </source>
</evidence>
<dbReference type="STRING" id="118168.MC7420_2443"/>
<dbReference type="eggNOG" id="COG5305">
    <property type="taxonomic scope" value="Bacteria"/>
</dbReference>
<evidence type="ECO:0000256" key="8">
    <source>
        <dbReference type="SAM" id="Phobius"/>
    </source>
</evidence>
<evidence type="ECO:0000256" key="1">
    <source>
        <dbReference type="ARBA" id="ARBA00004651"/>
    </source>
</evidence>
<evidence type="ECO:0000256" key="3">
    <source>
        <dbReference type="ARBA" id="ARBA00022676"/>
    </source>
</evidence>
<evidence type="ECO:0000256" key="5">
    <source>
        <dbReference type="ARBA" id="ARBA00022692"/>
    </source>
</evidence>
<feature type="transmembrane region" description="Helical" evidence="8">
    <location>
        <begin position="242"/>
        <end position="261"/>
    </location>
</feature>
<feature type="domain" description="Glycosyltransferase RgtA/B/C/D-like" evidence="9">
    <location>
        <begin position="100"/>
        <end position="258"/>
    </location>
</feature>
<evidence type="ECO:0000259" key="9">
    <source>
        <dbReference type="Pfam" id="PF13231"/>
    </source>
</evidence>
<dbReference type="GO" id="GO:0004169">
    <property type="term" value="F:dolichyl-phosphate-mannose-protein mannosyltransferase activity"/>
    <property type="evidence" value="ECO:0007669"/>
    <property type="project" value="UniProtKB-EC"/>
</dbReference>
<feature type="transmembrane region" description="Helical" evidence="8">
    <location>
        <begin position="15"/>
        <end position="33"/>
    </location>
</feature>
<evidence type="ECO:0000313" key="11">
    <source>
        <dbReference type="Proteomes" id="UP000003835"/>
    </source>
</evidence>
<evidence type="ECO:0000256" key="7">
    <source>
        <dbReference type="ARBA" id="ARBA00023136"/>
    </source>
</evidence>
<evidence type="ECO:0000256" key="4">
    <source>
        <dbReference type="ARBA" id="ARBA00022679"/>
    </source>
</evidence>
<comment type="subcellular location">
    <subcellularLocation>
        <location evidence="1">Cell membrane</location>
        <topology evidence="1">Multi-pass membrane protein</topology>
    </subcellularLocation>
</comment>
<dbReference type="PANTHER" id="PTHR33908:SF11">
    <property type="entry name" value="MEMBRANE PROTEIN"/>
    <property type="match status" value="1"/>
</dbReference>
<organism evidence="10 11">
    <name type="scientific">Coleofasciculus chthonoplastes PCC 7420</name>
    <dbReference type="NCBI Taxonomy" id="118168"/>
    <lineage>
        <taxon>Bacteria</taxon>
        <taxon>Bacillati</taxon>
        <taxon>Cyanobacteriota</taxon>
        <taxon>Cyanophyceae</taxon>
        <taxon>Coleofasciculales</taxon>
        <taxon>Coleofasciculaceae</taxon>
        <taxon>Coleofasciculus</taxon>
    </lineage>
</organism>
<protein>
    <submittedName>
        <fullName evidence="10">Dolichyl-phosphate-mannose-protein mannosyltransferase</fullName>
        <ecNumber evidence="10">2.4.1.109</ecNumber>
    </submittedName>
</protein>
<dbReference type="GO" id="GO:0005886">
    <property type="term" value="C:plasma membrane"/>
    <property type="evidence" value="ECO:0007669"/>
    <property type="project" value="UniProtKB-SubCell"/>
</dbReference>
<feature type="transmembrane region" description="Helical" evidence="8">
    <location>
        <begin position="121"/>
        <end position="138"/>
    </location>
</feature>
<keyword evidence="3 10" id="KW-0328">Glycosyltransferase</keyword>
<keyword evidence="4 10" id="KW-0808">Transferase</keyword>